<evidence type="ECO:0000256" key="2">
    <source>
        <dbReference type="ARBA" id="ARBA00022540"/>
    </source>
</evidence>
<evidence type="ECO:0000256" key="4">
    <source>
        <dbReference type="ARBA" id="ARBA00022884"/>
    </source>
</evidence>
<evidence type="ECO:0000256" key="7">
    <source>
        <dbReference type="RuleBase" id="RU004374"/>
    </source>
</evidence>
<dbReference type="Gene3D" id="3.30.760.10">
    <property type="entry name" value="RNA Cap, Translation Initiation Factor Eif4e"/>
    <property type="match status" value="1"/>
</dbReference>
<dbReference type="AlphaFoldDB" id="A0AA88IBU8"/>
<dbReference type="EMBL" id="JAVRJZ010000002">
    <property type="protein sequence ID" value="KAK2725449.1"/>
    <property type="molecule type" value="Genomic_DNA"/>
</dbReference>
<evidence type="ECO:0000313" key="9">
    <source>
        <dbReference type="Proteomes" id="UP001187531"/>
    </source>
</evidence>
<organism evidence="8 9">
    <name type="scientific">Artemia franciscana</name>
    <name type="common">Brine shrimp</name>
    <name type="synonym">Artemia sanfranciscana</name>
    <dbReference type="NCBI Taxonomy" id="6661"/>
    <lineage>
        <taxon>Eukaryota</taxon>
        <taxon>Metazoa</taxon>
        <taxon>Ecdysozoa</taxon>
        <taxon>Arthropoda</taxon>
        <taxon>Crustacea</taxon>
        <taxon>Branchiopoda</taxon>
        <taxon>Anostraca</taxon>
        <taxon>Artemiidae</taxon>
        <taxon>Artemia</taxon>
    </lineage>
</organism>
<dbReference type="Proteomes" id="UP001187531">
    <property type="component" value="Unassembled WGS sequence"/>
</dbReference>
<dbReference type="PROSITE" id="PS00813">
    <property type="entry name" value="IF4E"/>
    <property type="match status" value="1"/>
</dbReference>
<comment type="similarity">
    <text evidence="1 7">Belongs to the eukaryotic initiation factor 4E family.</text>
</comment>
<evidence type="ECO:0000256" key="6">
    <source>
        <dbReference type="ARBA" id="ARBA00032656"/>
    </source>
</evidence>
<dbReference type="GO" id="GO:0006417">
    <property type="term" value="P:regulation of translation"/>
    <property type="evidence" value="ECO:0007669"/>
    <property type="project" value="UniProtKB-KW"/>
</dbReference>
<dbReference type="InterPro" id="IPR001040">
    <property type="entry name" value="TIF_eIF_4E"/>
</dbReference>
<keyword evidence="4 7" id="KW-0694">RNA-binding</keyword>
<dbReference type="SUPFAM" id="SSF55418">
    <property type="entry name" value="eIF4e-like"/>
    <property type="match status" value="1"/>
</dbReference>
<sequence>MVAFFSLLKKTFDCLRNSTTGYLVSLEFRLEGGKDFAMATLDPVQAHDDSNHDPELLMSHPLQNKWTFWYYKPDKSLPWEQNLHKVTDFDTVEGFWALHNHIKPPSELQMGLDFNLFKEGIKPMWEDPSNIKGGKWVLNLDKRRRGPENDKLWLELVLSMIGELYDDDNDDICGAVFQVRPKCERIAIWLGNTGNKEAVLRIGHKIKEFLELPPKMIIVYEDHKDAANKTGSMAKNMFSI</sequence>
<dbReference type="PANTHER" id="PTHR11960:SF8">
    <property type="entry name" value="EUKARYOTIC TRANSLATION INITIATION FACTOR 4E1-RELATED"/>
    <property type="match status" value="1"/>
</dbReference>
<dbReference type="GO" id="GO:0003743">
    <property type="term" value="F:translation initiation factor activity"/>
    <property type="evidence" value="ECO:0007669"/>
    <property type="project" value="UniProtKB-KW"/>
</dbReference>
<keyword evidence="5 7" id="KW-0648">Protein biosynthesis</keyword>
<protein>
    <recommendedName>
        <fullName evidence="6">eIF-4F 25 kDa subunit</fullName>
    </recommendedName>
</protein>
<evidence type="ECO:0000256" key="3">
    <source>
        <dbReference type="ARBA" id="ARBA00022845"/>
    </source>
</evidence>
<keyword evidence="9" id="KW-1185">Reference proteome</keyword>
<evidence type="ECO:0000313" key="8">
    <source>
        <dbReference type="EMBL" id="KAK2725449.1"/>
    </source>
</evidence>
<evidence type="ECO:0000256" key="5">
    <source>
        <dbReference type="ARBA" id="ARBA00022917"/>
    </source>
</evidence>
<proteinExistence type="inferred from homology"/>
<evidence type="ECO:0000256" key="1">
    <source>
        <dbReference type="ARBA" id="ARBA00009860"/>
    </source>
</evidence>
<dbReference type="GO" id="GO:0016281">
    <property type="term" value="C:eukaryotic translation initiation factor 4F complex"/>
    <property type="evidence" value="ECO:0007669"/>
    <property type="project" value="TreeGrafter"/>
</dbReference>
<gene>
    <name evidence="8" type="ORF">QYM36_000066</name>
</gene>
<comment type="caution">
    <text evidence="8">The sequence shown here is derived from an EMBL/GenBank/DDBJ whole genome shotgun (WGS) entry which is preliminary data.</text>
</comment>
<keyword evidence="3" id="KW-0810">Translation regulation</keyword>
<name>A0AA88IBU8_ARTSF</name>
<reference evidence="8" key="1">
    <citation type="submission" date="2023-07" db="EMBL/GenBank/DDBJ databases">
        <title>Chromosome-level genome assembly of Artemia franciscana.</title>
        <authorList>
            <person name="Jo E."/>
        </authorList>
    </citation>
    <scope>NUCLEOTIDE SEQUENCE</scope>
    <source>
        <tissue evidence="8">Whole body</tissue>
    </source>
</reference>
<dbReference type="PANTHER" id="PTHR11960">
    <property type="entry name" value="EUKARYOTIC TRANSLATION INITIATION FACTOR 4E RELATED"/>
    <property type="match status" value="1"/>
</dbReference>
<accession>A0AA88IBU8</accession>
<dbReference type="GO" id="GO:0000340">
    <property type="term" value="F:RNA 7-methylguanosine cap binding"/>
    <property type="evidence" value="ECO:0007669"/>
    <property type="project" value="TreeGrafter"/>
</dbReference>
<dbReference type="InterPro" id="IPR023398">
    <property type="entry name" value="TIF_eIF4e-like"/>
</dbReference>
<dbReference type="InterPro" id="IPR019770">
    <property type="entry name" value="TIF_eIF_4E_CS"/>
</dbReference>
<keyword evidence="2 7" id="KW-0396">Initiation factor</keyword>
<dbReference type="Pfam" id="PF01652">
    <property type="entry name" value="IF4E"/>
    <property type="match status" value="1"/>
</dbReference>